<dbReference type="AlphaFoldDB" id="A0A6J7IA44"/>
<evidence type="ECO:0000256" key="6">
    <source>
        <dbReference type="ARBA" id="ARBA00022777"/>
    </source>
</evidence>
<evidence type="ECO:0000256" key="3">
    <source>
        <dbReference type="ARBA" id="ARBA00022553"/>
    </source>
</evidence>
<dbReference type="Pfam" id="PF12282">
    <property type="entry name" value="GAF_PdtaS"/>
    <property type="match status" value="1"/>
</dbReference>
<dbReference type="InterPro" id="IPR036890">
    <property type="entry name" value="HATPase_C_sf"/>
</dbReference>
<dbReference type="Pfam" id="PF07568">
    <property type="entry name" value="HisKA_2"/>
    <property type="match status" value="1"/>
</dbReference>
<dbReference type="InterPro" id="IPR005467">
    <property type="entry name" value="His_kinase_dom"/>
</dbReference>
<comment type="catalytic activity">
    <reaction evidence="1">
        <text>ATP + protein L-histidine = ADP + protein N-phospho-L-histidine.</text>
        <dbReference type="EC" id="2.7.13.3"/>
    </reaction>
</comment>
<sequence>MAGLAHLAQERTDLSEADVDHLHSLVGSWGLLADLALSDLVLWLPTWNEAGYVAAALVRPATAATAVPQDIVGVFIPRGQRPELDRACSLGRPVTSHMTPQDIPTAPEAFPVRREGKVIGIVTREVIANRAPRVTGSVEEVYLAAAEDLFNMVCDGEFPYAGATATASSAPRVGDGFIRLDAEGKVSYASPNAQSVFRRLGLATDLVGVSLAVTGVRLSHRPGPVDESIGLVLGGRSAGSVELENASGSMTAVGFPLTRQRHDSGAMVLVRDVTELRRRDRALLTKEASIREIHHRVKNNLQTVAALLRLQARRVTAPEAQLALAEAVRRVASVAVVHDMLAHEPGDTVSFDEVVARVIGLVRELAPAHAGDGPATQIVCEGAVGNLPVELAAPLAMALSEVVDNALEHAGASRVVLNCARATGEVVVTITDDGSGVASAIMPGLGLQIVQTLVNDELNGSVEIGDAPGGSGVLVKLRVPV</sequence>
<protein>
    <recommendedName>
        <fullName evidence="2">histidine kinase</fullName>
        <ecNumber evidence="2">2.7.13.3</ecNumber>
    </recommendedName>
</protein>
<dbReference type="EMBL" id="CAFBMR010000109">
    <property type="protein sequence ID" value="CAB4927512.1"/>
    <property type="molecule type" value="Genomic_DNA"/>
</dbReference>
<evidence type="ECO:0000259" key="8">
    <source>
        <dbReference type="PROSITE" id="PS50109"/>
    </source>
</evidence>
<dbReference type="Gene3D" id="3.30.450.280">
    <property type="entry name" value="GAF domain"/>
    <property type="match status" value="1"/>
</dbReference>
<dbReference type="SMART" id="SM00387">
    <property type="entry name" value="HATPase_c"/>
    <property type="match status" value="1"/>
</dbReference>
<dbReference type="EC" id="2.7.13.3" evidence="2"/>
<keyword evidence="3" id="KW-0597">Phosphoprotein</keyword>
<dbReference type="GO" id="GO:0004673">
    <property type="term" value="F:protein histidine kinase activity"/>
    <property type="evidence" value="ECO:0007669"/>
    <property type="project" value="UniProtKB-EC"/>
</dbReference>
<dbReference type="GO" id="GO:0005524">
    <property type="term" value="F:ATP binding"/>
    <property type="evidence" value="ECO:0007669"/>
    <property type="project" value="UniProtKB-KW"/>
</dbReference>
<gene>
    <name evidence="9" type="ORF">UFOPK3610_01758</name>
</gene>
<dbReference type="Pfam" id="PF02518">
    <property type="entry name" value="HATPase_c"/>
    <property type="match status" value="1"/>
</dbReference>
<evidence type="ECO:0000256" key="2">
    <source>
        <dbReference type="ARBA" id="ARBA00012438"/>
    </source>
</evidence>
<evidence type="ECO:0000256" key="7">
    <source>
        <dbReference type="ARBA" id="ARBA00022840"/>
    </source>
</evidence>
<dbReference type="SUPFAM" id="SSF55874">
    <property type="entry name" value="ATPase domain of HSP90 chaperone/DNA topoisomerase II/histidine kinase"/>
    <property type="match status" value="1"/>
</dbReference>
<dbReference type="Gene3D" id="3.30.565.10">
    <property type="entry name" value="Histidine kinase-like ATPase, C-terminal domain"/>
    <property type="match status" value="1"/>
</dbReference>
<dbReference type="SMART" id="SM00911">
    <property type="entry name" value="HWE_HK"/>
    <property type="match status" value="1"/>
</dbReference>
<dbReference type="InterPro" id="IPR022066">
    <property type="entry name" value="PdtaS_GAF"/>
</dbReference>
<dbReference type="InterPro" id="IPR038424">
    <property type="entry name" value="H_kinase_PdtaS_GAF_sf"/>
</dbReference>
<evidence type="ECO:0000313" key="9">
    <source>
        <dbReference type="EMBL" id="CAB4927512.1"/>
    </source>
</evidence>
<evidence type="ECO:0000256" key="4">
    <source>
        <dbReference type="ARBA" id="ARBA00022679"/>
    </source>
</evidence>
<evidence type="ECO:0000256" key="5">
    <source>
        <dbReference type="ARBA" id="ARBA00022741"/>
    </source>
</evidence>
<dbReference type="InterPro" id="IPR003594">
    <property type="entry name" value="HATPase_dom"/>
</dbReference>
<feature type="domain" description="Histidine kinase" evidence="8">
    <location>
        <begin position="292"/>
        <end position="481"/>
    </location>
</feature>
<dbReference type="InterPro" id="IPR011102">
    <property type="entry name" value="Sig_transdc_His_kinase_HWE"/>
</dbReference>
<keyword evidence="4" id="KW-0808">Transferase</keyword>
<dbReference type="InterPro" id="IPR011495">
    <property type="entry name" value="Sig_transdc_His_kin_sub2_dim/P"/>
</dbReference>
<organism evidence="9">
    <name type="scientific">freshwater metagenome</name>
    <dbReference type="NCBI Taxonomy" id="449393"/>
    <lineage>
        <taxon>unclassified sequences</taxon>
        <taxon>metagenomes</taxon>
        <taxon>ecological metagenomes</taxon>
    </lineage>
</organism>
<proteinExistence type="predicted"/>
<dbReference type="PROSITE" id="PS50109">
    <property type="entry name" value="HIS_KIN"/>
    <property type="match status" value="1"/>
</dbReference>
<dbReference type="PANTHER" id="PTHR41523">
    <property type="entry name" value="TWO-COMPONENT SYSTEM SENSOR PROTEIN"/>
    <property type="match status" value="1"/>
</dbReference>
<reference evidence="9" key="1">
    <citation type="submission" date="2020-05" db="EMBL/GenBank/DDBJ databases">
        <authorList>
            <person name="Chiriac C."/>
            <person name="Salcher M."/>
            <person name="Ghai R."/>
            <person name="Kavagutti S V."/>
        </authorList>
    </citation>
    <scope>NUCLEOTIDE SEQUENCE</scope>
</reference>
<accession>A0A6J7IA44</accession>
<name>A0A6J7IA44_9ZZZZ</name>
<dbReference type="Gene3D" id="3.30.450.20">
    <property type="entry name" value="PAS domain"/>
    <property type="match status" value="1"/>
</dbReference>
<keyword evidence="7" id="KW-0067">ATP-binding</keyword>
<dbReference type="PANTHER" id="PTHR41523:SF8">
    <property type="entry name" value="ETHYLENE RESPONSE SENSOR PROTEIN"/>
    <property type="match status" value="1"/>
</dbReference>
<evidence type="ECO:0000256" key="1">
    <source>
        <dbReference type="ARBA" id="ARBA00000085"/>
    </source>
</evidence>
<keyword evidence="5" id="KW-0547">Nucleotide-binding</keyword>
<keyword evidence="6" id="KW-0418">Kinase</keyword>